<comment type="caution">
    <text evidence="2">The sequence shown here is derived from an EMBL/GenBank/DDBJ whole genome shotgun (WGS) entry which is preliminary data.</text>
</comment>
<reference evidence="2 3" key="1">
    <citation type="submission" date="2010-09" db="EMBL/GenBank/DDBJ databases">
        <authorList>
            <person name="Daugherty S.C."/>
            <person name="Tallon L.J."/>
            <person name="Jones K.M."/>
            <person name="Liu X."/>
            <person name="Kilian M."/>
            <person name="Tettelin H."/>
        </authorList>
    </citation>
    <scope>NUCLEOTIDE SEQUENCE [LARGE SCALE GENOMIC DNA]</scope>
    <source>
        <strain evidence="2 3">SK597</strain>
    </source>
</reference>
<organism evidence="2 3">
    <name type="scientific">Streptococcus mitis SK597</name>
    <dbReference type="NCBI Taxonomy" id="585204"/>
    <lineage>
        <taxon>Bacteria</taxon>
        <taxon>Bacillati</taxon>
        <taxon>Bacillota</taxon>
        <taxon>Bacilli</taxon>
        <taxon>Lactobacillales</taxon>
        <taxon>Streptococcaceae</taxon>
        <taxon>Streptococcus</taxon>
        <taxon>Streptococcus mitis group</taxon>
    </lineage>
</organism>
<name>E1LSY1_STRMT</name>
<evidence type="ECO:0000256" key="1">
    <source>
        <dbReference type="SAM" id="Phobius"/>
    </source>
</evidence>
<dbReference type="RefSeq" id="WP_001246682.1">
    <property type="nucleotide sequence ID" value="NZ_AEDV01000055.1"/>
</dbReference>
<keyword evidence="1" id="KW-0812">Transmembrane</keyword>
<keyword evidence="1" id="KW-1133">Transmembrane helix</keyword>
<feature type="transmembrane region" description="Helical" evidence="1">
    <location>
        <begin position="163"/>
        <end position="185"/>
    </location>
</feature>
<keyword evidence="1" id="KW-0472">Membrane</keyword>
<accession>E1LSY1</accession>
<feature type="transmembrane region" description="Helical" evidence="1">
    <location>
        <begin position="49"/>
        <end position="66"/>
    </location>
</feature>
<feature type="transmembrane region" description="Helical" evidence="1">
    <location>
        <begin position="78"/>
        <end position="97"/>
    </location>
</feature>
<sequence>MRNVKNKNIHGNVSNVDNSTNIKQTTNIFHTNVMTKVNTGSSTSDNSEIMWIIISLFVISLFILFINPVRNFLNNNIIFIWTYLVIASIAPLFYIFYKSGEYRLKNAIIALVQTTIVISANIINQNIKFPEQLIDYLNQFSNGKLDNLVNVLISYFQNGNSKFFLYLLLYIVCYVMSILSPLVVGYNTFKFKKIPNVIPWIALVISILFSYFGIKILQ</sequence>
<evidence type="ECO:0000313" key="2">
    <source>
        <dbReference type="EMBL" id="EFO00407.1"/>
    </source>
</evidence>
<evidence type="ECO:0000313" key="3">
    <source>
        <dbReference type="Proteomes" id="UP000003316"/>
    </source>
</evidence>
<proteinExistence type="predicted"/>
<dbReference type="EMBL" id="AEDV01000055">
    <property type="protein sequence ID" value="EFO00407.1"/>
    <property type="molecule type" value="Genomic_DNA"/>
</dbReference>
<protein>
    <submittedName>
        <fullName evidence="2">Uncharacterized protein</fullName>
    </submittedName>
</protein>
<dbReference type="Proteomes" id="UP000003316">
    <property type="component" value="Unassembled WGS sequence"/>
</dbReference>
<feature type="transmembrane region" description="Helical" evidence="1">
    <location>
        <begin position="197"/>
        <end position="214"/>
    </location>
</feature>
<gene>
    <name evidence="2" type="ORF">SMSK597_0950</name>
</gene>
<dbReference type="AlphaFoldDB" id="E1LSY1"/>